<keyword evidence="6" id="KW-0378">Hydrolase</keyword>
<dbReference type="PANTHER" id="PTHR12143:SF39">
    <property type="entry name" value="SECRETED PROTEIN"/>
    <property type="match status" value="1"/>
</dbReference>
<dbReference type="InterPro" id="IPR005887">
    <property type="entry name" value="GH92_a_mannosidase_put"/>
</dbReference>
<dbReference type="GO" id="GO:0005829">
    <property type="term" value="C:cytosol"/>
    <property type="evidence" value="ECO:0007669"/>
    <property type="project" value="TreeGrafter"/>
</dbReference>
<accession>A0A4Y9IKJ3</accession>
<dbReference type="Gene3D" id="1.20.1610.10">
    <property type="entry name" value="alpha-1,2-mannosidases domains"/>
    <property type="match status" value="1"/>
</dbReference>
<dbReference type="InterPro" id="IPR008928">
    <property type="entry name" value="6-hairpin_glycosidase_sf"/>
</dbReference>
<comment type="caution">
    <text evidence="6">The sequence shown here is derived from an EMBL/GenBank/DDBJ whole genome shotgun (WGS) entry which is preliminary data.</text>
</comment>
<evidence type="ECO:0000259" key="4">
    <source>
        <dbReference type="Pfam" id="PF07971"/>
    </source>
</evidence>
<evidence type="ECO:0000256" key="3">
    <source>
        <dbReference type="ARBA" id="ARBA00022837"/>
    </source>
</evidence>
<dbReference type="FunFam" id="1.20.1050.60:FF:000001">
    <property type="entry name" value="Putative alpha-1,2-mannosidase"/>
    <property type="match status" value="1"/>
</dbReference>
<dbReference type="PANTHER" id="PTHR12143">
    <property type="entry name" value="PEPTIDE N-GLYCANASE PNGASE -RELATED"/>
    <property type="match status" value="1"/>
</dbReference>
<dbReference type="AlphaFoldDB" id="A0A4Y9IKJ3"/>
<evidence type="ECO:0000256" key="1">
    <source>
        <dbReference type="ARBA" id="ARBA00001913"/>
    </source>
</evidence>
<dbReference type="Gene3D" id="2.70.98.10">
    <property type="match status" value="1"/>
</dbReference>
<evidence type="ECO:0000313" key="7">
    <source>
        <dbReference type="Proteomes" id="UP000298285"/>
    </source>
</evidence>
<dbReference type="FunFam" id="3.30.2080.10:FF:000001">
    <property type="entry name" value="Alpha-1,2-mannosidase subfamily"/>
    <property type="match status" value="1"/>
</dbReference>
<dbReference type="GO" id="GO:0005975">
    <property type="term" value="P:carbohydrate metabolic process"/>
    <property type="evidence" value="ECO:0007669"/>
    <property type="project" value="InterPro"/>
</dbReference>
<sequence>MKSDICIYTKILVLICFLFIIEASCKSQNTYNEEYNLTKYVDPYIGTGAHGHVFMGANVPFGAVQLGPTNISHGWDWCSGYHISDSTILGFAHMHLSGVGTGDLGDIVLMPVTGYVKLREGIHGDQSSGMYSLFNRSTETATPGYYAVHLNRYDIDVELTATRRVGFHKYIFKNKAASDPRVIINLEAGIDWDSPTEGYLIQENDTVVSGYRLSTGWAKDQRVYFTAVFSEPINKFSLSDSVSVKDGISLTARKVYGEVFFTSSTKKKEILVKVAISPVSIEGAKRNLQAELPGWDFEKVKDEANRAWNKELNKINIKTNDSTVLRNFYTGLYHTMIAPSVFCDVDGGYFGADLKNHYSTGFINYTTFSLWDTYRTAHPLMTIIHPEMMPDIINTMLQIYKEQGKLPIWHLVGNETDAMVGNPAIPVIADAYLKGVVGFDKNLAYNAMKTSALLDERGLKEYKELGYLPCDKMKESVAKGLEYALADWALAQVSKERDMKDDYDYFLKRSNSFARYFDKKIGFMRGIMSEGKFREEPLNPFLSAHKENDYTEGNAWQYTWLVPQNVEGLVNLFGGENEFIQKLDSLFVIEGDMGPRASMDITGLIGQYAHGNEPSHHIPYLFSYVGQPWKTAEKVRKIMTTLYHDRPEGICGNEDIGQMSAWYIMSALGFYPLAPAGGTYVFGSPLIERATIDLGNGKTFVIKANNNSPQNIYIQKVSLNGKAYTKSYINHADIIAGGELIFEMGSIPSEIFGVKTTDRPQSIQ</sequence>
<dbReference type="GO" id="GO:0030246">
    <property type="term" value="F:carbohydrate binding"/>
    <property type="evidence" value="ECO:0007669"/>
    <property type="project" value="InterPro"/>
</dbReference>
<dbReference type="InterPro" id="IPR014718">
    <property type="entry name" value="GH-type_carb-bd"/>
</dbReference>
<dbReference type="Gene3D" id="1.20.1050.60">
    <property type="entry name" value="alpha-1,2-mannosidase"/>
    <property type="match status" value="1"/>
</dbReference>
<feature type="domain" description="Glycosyl hydrolase family 92 N-terminal" evidence="5">
    <location>
        <begin position="40"/>
        <end position="277"/>
    </location>
</feature>
<comment type="cofactor">
    <cofactor evidence="1">
        <name>Ca(2+)</name>
        <dbReference type="ChEBI" id="CHEBI:29108"/>
    </cofactor>
</comment>
<protein>
    <submittedName>
        <fullName evidence="6">Glycoside hydrolase family 92 protein</fullName>
    </submittedName>
</protein>
<dbReference type="GO" id="GO:0006516">
    <property type="term" value="P:glycoprotein catabolic process"/>
    <property type="evidence" value="ECO:0007669"/>
    <property type="project" value="TreeGrafter"/>
</dbReference>
<dbReference type="SUPFAM" id="SSF48208">
    <property type="entry name" value="Six-hairpin glycosidases"/>
    <property type="match status" value="1"/>
</dbReference>
<gene>
    <name evidence="6" type="ORF">E4T88_13415</name>
</gene>
<dbReference type="EMBL" id="SPPK01000004">
    <property type="protein sequence ID" value="TFU88861.1"/>
    <property type="molecule type" value="Genomic_DNA"/>
</dbReference>
<proteinExistence type="predicted"/>
<dbReference type="Pfam" id="PF07971">
    <property type="entry name" value="Glyco_hydro_92"/>
    <property type="match status" value="1"/>
</dbReference>
<dbReference type="Gene3D" id="3.30.2080.10">
    <property type="entry name" value="GH92 mannosidase domain"/>
    <property type="match status" value="1"/>
</dbReference>
<dbReference type="InterPro" id="IPR050883">
    <property type="entry name" value="PNGase"/>
</dbReference>
<dbReference type="NCBIfam" id="TIGR01180">
    <property type="entry name" value="aman2_put"/>
    <property type="match status" value="1"/>
</dbReference>
<evidence type="ECO:0000256" key="2">
    <source>
        <dbReference type="ARBA" id="ARBA00011245"/>
    </source>
</evidence>
<keyword evidence="3" id="KW-0106">Calcium</keyword>
<dbReference type="GO" id="GO:0000224">
    <property type="term" value="F:peptide-N4-(N-acetyl-beta-glucosaminyl)asparagine amidase activity"/>
    <property type="evidence" value="ECO:0007669"/>
    <property type="project" value="TreeGrafter"/>
</dbReference>
<evidence type="ECO:0000313" key="6">
    <source>
        <dbReference type="EMBL" id="TFU88861.1"/>
    </source>
</evidence>
<feature type="domain" description="Glycosyl hydrolase family 92" evidence="4">
    <location>
        <begin position="283"/>
        <end position="746"/>
    </location>
</feature>
<evidence type="ECO:0000259" key="5">
    <source>
        <dbReference type="Pfam" id="PF17678"/>
    </source>
</evidence>
<dbReference type="OrthoDB" id="9762711at2"/>
<reference evidence="6 7" key="1">
    <citation type="submission" date="2019-03" db="EMBL/GenBank/DDBJ databases">
        <title>Diversity of the mouse oral microbiome.</title>
        <authorList>
            <person name="Joseph S."/>
            <person name="Aduse-Opoku J."/>
            <person name="Curtis M."/>
            <person name="Wade W."/>
            <person name="Hashim A."/>
        </authorList>
    </citation>
    <scope>NUCLEOTIDE SEQUENCE [LARGE SCALE GENOMIC DNA]</scope>
    <source>
        <strain evidence="6 7">P11</strain>
    </source>
</reference>
<dbReference type="Pfam" id="PF17678">
    <property type="entry name" value="Glyco_hydro_92N"/>
    <property type="match status" value="1"/>
</dbReference>
<name>A0A4Y9IKJ3_9BACT</name>
<dbReference type="RefSeq" id="WP_135106254.1">
    <property type="nucleotide sequence ID" value="NZ_JADGKW010000004.1"/>
</dbReference>
<dbReference type="Proteomes" id="UP000298285">
    <property type="component" value="Unassembled WGS sequence"/>
</dbReference>
<dbReference type="InterPro" id="IPR012939">
    <property type="entry name" value="Glyco_hydro_92"/>
</dbReference>
<dbReference type="InterPro" id="IPR041371">
    <property type="entry name" value="GH92_N"/>
</dbReference>
<comment type="subunit">
    <text evidence="2">Monomer.</text>
</comment>
<organism evidence="6 7">
    <name type="scientific">Dysgonomonas mossii</name>
    <dbReference type="NCBI Taxonomy" id="163665"/>
    <lineage>
        <taxon>Bacteria</taxon>
        <taxon>Pseudomonadati</taxon>
        <taxon>Bacteroidota</taxon>
        <taxon>Bacteroidia</taxon>
        <taxon>Bacteroidales</taxon>
        <taxon>Dysgonomonadaceae</taxon>
        <taxon>Dysgonomonas</taxon>
    </lineage>
</organism>